<dbReference type="RefSeq" id="WP_245856385.1">
    <property type="nucleotide sequence ID" value="NZ_CP022521.1"/>
</dbReference>
<dbReference type="Gene3D" id="2.70.98.70">
    <property type="match status" value="1"/>
</dbReference>
<evidence type="ECO:0000256" key="1">
    <source>
        <dbReference type="ARBA" id="ARBA00004196"/>
    </source>
</evidence>
<dbReference type="Pfam" id="PF07940">
    <property type="entry name" value="Hepar_II_III_C"/>
    <property type="match status" value="1"/>
</dbReference>
<protein>
    <submittedName>
        <fullName evidence="4">Heparinase II/III-like protein</fullName>
    </submittedName>
</protein>
<evidence type="ECO:0000313" key="4">
    <source>
        <dbReference type="EMBL" id="ASO22027.1"/>
    </source>
</evidence>
<evidence type="ECO:0000256" key="2">
    <source>
        <dbReference type="SAM" id="MobiDB-lite"/>
    </source>
</evidence>
<evidence type="ECO:0000313" key="5">
    <source>
        <dbReference type="Proteomes" id="UP000204221"/>
    </source>
</evidence>
<dbReference type="EMBL" id="CP022521">
    <property type="protein sequence ID" value="ASO22027.1"/>
    <property type="molecule type" value="Genomic_DNA"/>
</dbReference>
<proteinExistence type="predicted"/>
<accession>A0A221W9N0</accession>
<feature type="compositionally biased region" description="Basic and acidic residues" evidence="2">
    <location>
        <begin position="486"/>
        <end position="496"/>
    </location>
</feature>
<keyword evidence="5" id="KW-1185">Reference proteome</keyword>
<name>A0A221W9N0_9PSEU</name>
<sequence length="775" mass="81975">MTEGPLTGLLTGAAAAVDDGRGQAVGDGPDPVALVLRDAKARLPVPPVTDRGVWDAVDARTRDGLLRLAARWRARPAPVLRASDWARSFRDGNRTAHEDAARELRTRTAAVTLAAVLSGEHAAADAPPDAVPDLDAAADGITALCEMSTWCWAPHDAHTAARREVLPDPDDPYLDLGAAEVGGLLAWADHVLGPHLDVRVPGLRRRIRREVRSRLLTPFTTRRDWPWLGLDRPADNWNAWIHSAVVIAAVTVIDDPGEQAAVLRLVLSGLDRFLAALPDDGGIDEGVAYWWHGAGRLWESLELLAAVGGPTLDARRLPILGRLARFPHRMHLGGLWYVNAGDGPALLSGTQPWHLAHRWGRTLSDAAVRDHAAARGGRDPLAVRPEAGLGSALVGLVDEEWRAAHTAARATAGPVEPSRRAVQPGEADRTPVSRSEPGAWGPDAIGPDVVAPEVAGPGAAGVGGADVRRPSAGHDAVGATRTDLAGADHRGTDLAEPHLPGVDLSGLDSAAGRDLPASNLPGPDPDGDRGSWLSRDDWLPRVQVLVARETAGTTRGLTLAAKAGHNGERHNHLDVGSYWVALDGTPLIVDVGQPTYTAGSFGANRYDAWPLRSEWHNVPEPGAAQPAGAEHAARDVAVERTERTTALHAELAGVYPAGLLARWSRSIRLIRATGREEAHVVIDDSWESAAGAPVLLRHVLAGTVELASGRAIVTPASGRALLVSWDPTLLVAEVERRPLDDPLLRASWGAQLTRLTLGAVSSTVTAARVRLAAAS</sequence>
<dbReference type="AlphaFoldDB" id="A0A221W9N0"/>
<dbReference type="KEGG" id="ahg:AHOG_22060"/>
<dbReference type="Proteomes" id="UP000204221">
    <property type="component" value="Chromosome"/>
</dbReference>
<feature type="domain" description="Heparinase II/III-like C-terminal" evidence="3">
    <location>
        <begin position="557"/>
        <end position="725"/>
    </location>
</feature>
<dbReference type="SUPFAM" id="SSF48230">
    <property type="entry name" value="Chondroitin AC/alginate lyase"/>
    <property type="match status" value="1"/>
</dbReference>
<dbReference type="InterPro" id="IPR012480">
    <property type="entry name" value="Hepar_II_III_C"/>
</dbReference>
<feature type="compositionally biased region" description="Low complexity" evidence="2">
    <location>
        <begin position="446"/>
        <end position="457"/>
    </location>
</feature>
<reference evidence="4 5" key="1">
    <citation type="submission" date="2017-07" db="EMBL/GenBank/DDBJ databases">
        <title>Complete genome sequence of Actinoalloteichus hoggarensis DSM 45943, type strain of Actinoalloteichus hoggarensis.</title>
        <authorList>
            <person name="Ruckert C."/>
            <person name="Nouioui I."/>
            <person name="Willmese J."/>
            <person name="van Wezel G."/>
            <person name="Klenk H.-P."/>
            <person name="Kalinowski J."/>
            <person name="Zotchev S.B."/>
        </authorList>
    </citation>
    <scope>NUCLEOTIDE SEQUENCE [LARGE SCALE GENOMIC DNA]</scope>
    <source>
        <strain evidence="4 5">DSM 45943</strain>
    </source>
</reference>
<dbReference type="InterPro" id="IPR008929">
    <property type="entry name" value="Chondroitin_lyas"/>
</dbReference>
<feature type="region of interest" description="Disordered" evidence="2">
    <location>
        <begin position="407"/>
        <end position="534"/>
    </location>
</feature>
<evidence type="ECO:0000259" key="3">
    <source>
        <dbReference type="Pfam" id="PF07940"/>
    </source>
</evidence>
<dbReference type="GO" id="GO:0030313">
    <property type="term" value="C:cell envelope"/>
    <property type="evidence" value="ECO:0007669"/>
    <property type="project" value="UniProtKB-SubCell"/>
</dbReference>
<gene>
    <name evidence="4" type="ORF">AHOG_22060</name>
</gene>
<dbReference type="GO" id="GO:0016829">
    <property type="term" value="F:lyase activity"/>
    <property type="evidence" value="ECO:0007669"/>
    <property type="project" value="InterPro"/>
</dbReference>
<dbReference type="Gene3D" id="1.50.10.100">
    <property type="entry name" value="Chondroitin AC/alginate lyase"/>
    <property type="match status" value="1"/>
</dbReference>
<organism evidence="4 5">
    <name type="scientific">Actinoalloteichus hoggarensis</name>
    <dbReference type="NCBI Taxonomy" id="1470176"/>
    <lineage>
        <taxon>Bacteria</taxon>
        <taxon>Bacillati</taxon>
        <taxon>Actinomycetota</taxon>
        <taxon>Actinomycetes</taxon>
        <taxon>Pseudonocardiales</taxon>
        <taxon>Pseudonocardiaceae</taxon>
        <taxon>Actinoalloteichus</taxon>
    </lineage>
</organism>
<comment type="subcellular location">
    <subcellularLocation>
        <location evidence="1">Cell envelope</location>
    </subcellularLocation>
</comment>